<dbReference type="RefSeq" id="WP_013201788.1">
    <property type="nucleotide sequence ID" value="NC_014306.1"/>
</dbReference>
<dbReference type="Pfam" id="PF07973">
    <property type="entry name" value="tRNA_SAD"/>
    <property type="match status" value="1"/>
</dbReference>
<dbReference type="GeneID" id="90511790"/>
<evidence type="ECO:0000256" key="2">
    <source>
        <dbReference type="ARBA" id="ARBA00022723"/>
    </source>
</evidence>
<dbReference type="GO" id="GO:0004812">
    <property type="term" value="F:aminoacyl-tRNA ligase activity"/>
    <property type="evidence" value="ECO:0007669"/>
    <property type="project" value="InterPro"/>
</dbReference>
<dbReference type="EMBL" id="FP236843">
    <property type="protein sequence ID" value="CAX59295.1"/>
    <property type="molecule type" value="Genomic_DNA"/>
</dbReference>
<evidence type="ECO:0000256" key="3">
    <source>
        <dbReference type="ARBA" id="ARBA00022833"/>
    </source>
</evidence>
<dbReference type="GO" id="GO:0046872">
    <property type="term" value="F:metal ion binding"/>
    <property type="evidence" value="ECO:0007669"/>
    <property type="project" value="UniProtKB-KW"/>
</dbReference>
<dbReference type="SUPFAM" id="SSF50447">
    <property type="entry name" value="Translation proteins"/>
    <property type="match status" value="1"/>
</dbReference>
<evidence type="ECO:0000313" key="6">
    <source>
        <dbReference type="Proteomes" id="UP000008793"/>
    </source>
</evidence>
<dbReference type="SMART" id="SM00863">
    <property type="entry name" value="tRNA_SAD"/>
    <property type="match status" value="1"/>
</dbReference>
<gene>
    <name evidence="5" type="ordered locus">EbC_17640</name>
</gene>
<reference evidence="5 6" key="1">
    <citation type="journal article" date="2010" name="BMC Genomics">
        <title>Genome comparison of the epiphytic bacteria Erwinia billingiae and E. tasmaniensis with the pear pathogen E. pyrifoliae.</title>
        <authorList>
            <person name="Kube M."/>
            <person name="Migdoll A.M."/>
            <person name="Gehring I."/>
            <person name="Heitmann K."/>
            <person name="Mayer Y."/>
            <person name="Kuhl H."/>
            <person name="Knaust F."/>
            <person name="Geider K."/>
            <person name="Reinhardt R."/>
        </authorList>
    </citation>
    <scope>NUCLEOTIDE SEQUENCE [LARGE SCALE GENOMIC DNA]</scope>
    <source>
        <strain evidence="5 6">Eb661</strain>
    </source>
</reference>
<keyword evidence="6" id="KW-1185">Reference proteome</keyword>
<dbReference type="Proteomes" id="UP000008793">
    <property type="component" value="Chromosome"/>
</dbReference>
<comment type="cofactor">
    <cofactor evidence="1">
        <name>Zn(2+)</name>
        <dbReference type="ChEBI" id="CHEBI:29105"/>
    </cofactor>
</comment>
<name>D8MR38_ERWBE</name>
<accession>D8MR38</accession>
<dbReference type="InterPro" id="IPR009000">
    <property type="entry name" value="Transl_B-barrel_sf"/>
</dbReference>
<dbReference type="Gene3D" id="2.40.30.130">
    <property type="match status" value="1"/>
</dbReference>
<dbReference type="HOGENOM" id="CLU_004485_3_1_6"/>
<dbReference type="PANTHER" id="PTHR43462">
    <property type="entry name" value="ALANYL-TRNA EDITING PROTEIN"/>
    <property type="match status" value="1"/>
</dbReference>
<keyword evidence="2" id="KW-0479">Metal-binding</keyword>
<protein>
    <recommendedName>
        <fullName evidence="4">Threonyl/alanyl tRNA synthetase SAD domain-containing protein</fullName>
    </recommendedName>
</protein>
<sequence length="210" mass="22906">MTERSYFDNDALEMETTVISCTPQDDGRFRVILAATLFHPQGGGQPSDRGTLDTADMLHAAQEDGEIAHYTDGPVAPGPVHIKVDETLRRLHSHYHSAGHFIAVAGERFGWHGSKGNHRPGEARVVFEPTEQKTPVTAEQIAADVAEIVARDLPRQLTIVDGRREVTWGDLPAYACGGTHVVSTAEVGLVRIVKISEKKGVMTVKYEVGE</sequence>
<proteinExistence type="predicted"/>
<dbReference type="SUPFAM" id="SSF55186">
    <property type="entry name" value="ThrRS/AlaRS common domain"/>
    <property type="match status" value="1"/>
</dbReference>
<keyword evidence="3" id="KW-0862">Zinc</keyword>
<dbReference type="PANTHER" id="PTHR43462:SF2">
    <property type="entry name" value="THREONYL AND ALANYL TRNA SYNTHETASE SECOND ADDITIONAL DOMAIN-CONTAINING PROTEIN"/>
    <property type="match status" value="1"/>
</dbReference>
<evidence type="ECO:0000259" key="4">
    <source>
        <dbReference type="SMART" id="SM00863"/>
    </source>
</evidence>
<organism evidence="6">
    <name type="scientific">Erwinia billingiae (strain Eb661)</name>
    <dbReference type="NCBI Taxonomy" id="634500"/>
    <lineage>
        <taxon>Bacteria</taxon>
        <taxon>Pseudomonadati</taxon>
        <taxon>Pseudomonadota</taxon>
        <taxon>Gammaproteobacteria</taxon>
        <taxon>Enterobacterales</taxon>
        <taxon>Erwiniaceae</taxon>
        <taxon>Erwinia</taxon>
    </lineage>
</organism>
<dbReference type="eggNOG" id="COG2872">
    <property type="taxonomic scope" value="Bacteria"/>
</dbReference>
<dbReference type="InterPro" id="IPR051335">
    <property type="entry name" value="Alanyl-tRNA_Editing_Enzymes"/>
</dbReference>
<dbReference type="KEGG" id="ebi:EbC_17640"/>
<feature type="domain" description="Threonyl/alanyl tRNA synthetase SAD" evidence="4">
    <location>
        <begin position="163"/>
        <end position="205"/>
    </location>
</feature>
<dbReference type="GO" id="GO:0005524">
    <property type="term" value="F:ATP binding"/>
    <property type="evidence" value="ECO:0007669"/>
    <property type="project" value="InterPro"/>
</dbReference>
<dbReference type="Gene3D" id="3.30.980.10">
    <property type="entry name" value="Threonyl-trna Synthetase, Chain A, domain 2"/>
    <property type="match status" value="1"/>
</dbReference>
<dbReference type="InterPro" id="IPR018163">
    <property type="entry name" value="Thr/Ala-tRNA-synth_IIc_edit"/>
</dbReference>
<evidence type="ECO:0000313" key="5">
    <source>
        <dbReference type="EMBL" id="CAX59295.1"/>
    </source>
</evidence>
<dbReference type="AlphaFoldDB" id="D8MR38"/>
<dbReference type="GO" id="GO:0043039">
    <property type="term" value="P:tRNA aminoacylation"/>
    <property type="evidence" value="ECO:0007669"/>
    <property type="project" value="InterPro"/>
</dbReference>
<dbReference type="InterPro" id="IPR012947">
    <property type="entry name" value="tRNA_SAD"/>
</dbReference>
<evidence type="ECO:0000256" key="1">
    <source>
        <dbReference type="ARBA" id="ARBA00001947"/>
    </source>
</evidence>